<sequence>MPFGLCNAPATFQRCMMSIFSDFIEHFIEVFMDDFTVYGDSFDHCLSHLAKVLHRCIQKNLILNYEKCHFMVDQGLILGHIVSAKGVEVDPTKIEVIQKLPYPTNVREIRSFLGHAGFYRRFIKDFSKIAQPLCRLLQKDVPFHFDNACKSAFDALKLSLISTPVIQAPNWEIPFEIMCDASNHAVGAVLGQRIGRASHVIYYASRTLDPAQLNYTTTEQKELLVVVFALEKFRPYLLGTKVVVYSDHAALKYLMAKKKLNLVSFDGYSYYKSSTSKLKIKVVRKILLRPSRRIENGEALSRFEMISR</sequence>
<dbReference type="CDD" id="cd09274">
    <property type="entry name" value="RNase_HI_RT_Ty3"/>
    <property type="match status" value="1"/>
</dbReference>
<dbReference type="InterPro" id="IPR043502">
    <property type="entry name" value="DNA/RNA_pol_sf"/>
</dbReference>
<keyword evidence="5" id="KW-0378">Hydrolase</keyword>
<dbReference type="CDD" id="cd01647">
    <property type="entry name" value="RT_LTR"/>
    <property type="match status" value="1"/>
</dbReference>
<evidence type="ECO:0000313" key="8">
    <source>
        <dbReference type="EMBL" id="KAK9121635.1"/>
    </source>
</evidence>
<dbReference type="Pfam" id="PF17917">
    <property type="entry name" value="RT_RNaseH"/>
    <property type="match status" value="1"/>
</dbReference>
<evidence type="ECO:0000256" key="1">
    <source>
        <dbReference type="ARBA" id="ARBA00022679"/>
    </source>
</evidence>
<dbReference type="PANTHER" id="PTHR37984">
    <property type="entry name" value="PROTEIN CBG26694"/>
    <property type="match status" value="1"/>
</dbReference>
<evidence type="ECO:0000259" key="7">
    <source>
        <dbReference type="PROSITE" id="PS50878"/>
    </source>
</evidence>
<evidence type="ECO:0000256" key="2">
    <source>
        <dbReference type="ARBA" id="ARBA00022695"/>
    </source>
</evidence>
<dbReference type="SUPFAM" id="SSF56672">
    <property type="entry name" value="DNA/RNA polymerases"/>
    <property type="match status" value="1"/>
</dbReference>
<evidence type="ECO:0000256" key="4">
    <source>
        <dbReference type="ARBA" id="ARBA00022759"/>
    </source>
</evidence>
<keyword evidence="2" id="KW-0548">Nucleotidyltransferase</keyword>
<reference evidence="8 9" key="1">
    <citation type="submission" date="2024-01" db="EMBL/GenBank/DDBJ databases">
        <title>Genome assemblies of Stephania.</title>
        <authorList>
            <person name="Yang L."/>
        </authorList>
    </citation>
    <scope>NUCLEOTIDE SEQUENCE [LARGE SCALE GENOMIC DNA]</scope>
    <source>
        <strain evidence="8">YNDBR</strain>
        <tissue evidence="8">Leaf</tissue>
    </source>
</reference>
<keyword evidence="3" id="KW-0540">Nuclease</keyword>
<evidence type="ECO:0000256" key="5">
    <source>
        <dbReference type="ARBA" id="ARBA00022801"/>
    </source>
</evidence>
<dbReference type="InterPro" id="IPR041373">
    <property type="entry name" value="RT_RNaseH"/>
</dbReference>
<dbReference type="FunFam" id="3.10.20.370:FF:000001">
    <property type="entry name" value="Retrovirus-related Pol polyprotein from transposon 17.6-like protein"/>
    <property type="match status" value="1"/>
</dbReference>
<dbReference type="InterPro" id="IPR050951">
    <property type="entry name" value="Retrovirus_Pol_polyprotein"/>
</dbReference>
<keyword evidence="4" id="KW-0255">Endonuclease</keyword>
<dbReference type="PANTHER" id="PTHR37984:SF5">
    <property type="entry name" value="PROTEIN NYNRIN-LIKE"/>
    <property type="match status" value="1"/>
</dbReference>
<protein>
    <recommendedName>
        <fullName evidence="7">Reverse transcriptase domain-containing protein</fullName>
    </recommendedName>
</protein>
<keyword evidence="1" id="KW-0808">Transferase</keyword>
<dbReference type="InterPro" id="IPR000477">
    <property type="entry name" value="RT_dom"/>
</dbReference>
<comment type="caution">
    <text evidence="8">The sequence shown here is derived from an EMBL/GenBank/DDBJ whole genome shotgun (WGS) entry which is preliminary data.</text>
</comment>
<accession>A0AAP0IUY0</accession>
<dbReference type="Pfam" id="PF00078">
    <property type="entry name" value="RVT_1"/>
    <property type="match status" value="1"/>
</dbReference>
<name>A0AAP0IUY0_9MAGN</name>
<keyword evidence="6" id="KW-0695">RNA-directed DNA polymerase</keyword>
<dbReference type="InterPro" id="IPR043128">
    <property type="entry name" value="Rev_trsase/Diguanyl_cyclase"/>
</dbReference>
<keyword evidence="9" id="KW-1185">Reference proteome</keyword>
<evidence type="ECO:0000256" key="6">
    <source>
        <dbReference type="ARBA" id="ARBA00022918"/>
    </source>
</evidence>
<evidence type="ECO:0000313" key="9">
    <source>
        <dbReference type="Proteomes" id="UP001420932"/>
    </source>
</evidence>
<dbReference type="EMBL" id="JBBNAF010000008">
    <property type="protein sequence ID" value="KAK9121635.1"/>
    <property type="molecule type" value="Genomic_DNA"/>
</dbReference>
<dbReference type="FunFam" id="3.30.70.270:FF:000020">
    <property type="entry name" value="Transposon Tf2-6 polyprotein-like Protein"/>
    <property type="match status" value="1"/>
</dbReference>
<dbReference type="GO" id="GO:0003824">
    <property type="term" value="F:catalytic activity"/>
    <property type="evidence" value="ECO:0007669"/>
    <property type="project" value="UniProtKB-KW"/>
</dbReference>
<dbReference type="Proteomes" id="UP001420932">
    <property type="component" value="Unassembled WGS sequence"/>
</dbReference>
<gene>
    <name evidence="8" type="ORF">Syun_019252</name>
</gene>
<organism evidence="8 9">
    <name type="scientific">Stephania yunnanensis</name>
    <dbReference type="NCBI Taxonomy" id="152371"/>
    <lineage>
        <taxon>Eukaryota</taxon>
        <taxon>Viridiplantae</taxon>
        <taxon>Streptophyta</taxon>
        <taxon>Embryophyta</taxon>
        <taxon>Tracheophyta</taxon>
        <taxon>Spermatophyta</taxon>
        <taxon>Magnoliopsida</taxon>
        <taxon>Ranunculales</taxon>
        <taxon>Menispermaceae</taxon>
        <taxon>Menispermoideae</taxon>
        <taxon>Cissampelideae</taxon>
        <taxon>Stephania</taxon>
    </lineage>
</organism>
<proteinExistence type="predicted"/>
<evidence type="ECO:0000256" key="3">
    <source>
        <dbReference type="ARBA" id="ARBA00022722"/>
    </source>
</evidence>
<dbReference type="Gene3D" id="3.30.70.270">
    <property type="match status" value="2"/>
</dbReference>
<dbReference type="PROSITE" id="PS50878">
    <property type="entry name" value="RT_POL"/>
    <property type="match status" value="1"/>
</dbReference>
<dbReference type="AlphaFoldDB" id="A0AAP0IUY0"/>
<feature type="domain" description="Reverse transcriptase" evidence="7">
    <location>
        <begin position="1"/>
        <end position="82"/>
    </location>
</feature>